<keyword evidence="3" id="KW-1185">Reference proteome</keyword>
<dbReference type="PANTHER" id="PTHR48449">
    <property type="entry name" value="DUF1985 DOMAIN-CONTAINING PROTEIN"/>
    <property type="match status" value="1"/>
</dbReference>
<protein>
    <recommendedName>
        <fullName evidence="1">DUF1985 domain-containing protein</fullName>
    </recommendedName>
</protein>
<dbReference type="PANTHER" id="PTHR48449:SF1">
    <property type="entry name" value="DUF1985 DOMAIN-CONTAINING PROTEIN"/>
    <property type="match status" value="1"/>
</dbReference>
<proteinExistence type="predicted"/>
<dbReference type="OrthoDB" id="1930729at2759"/>
<evidence type="ECO:0000313" key="2">
    <source>
        <dbReference type="EMBL" id="CAH9051159.1"/>
    </source>
</evidence>
<comment type="caution">
    <text evidence="2">The sequence shown here is derived from an EMBL/GenBank/DDBJ whole genome shotgun (WGS) entry which is preliminary data.</text>
</comment>
<dbReference type="Pfam" id="PF09331">
    <property type="entry name" value="DUF1985"/>
    <property type="match status" value="1"/>
</dbReference>
<reference evidence="2" key="1">
    <citation type="submission" date="2022-07" db="EMBL/GenBank/DDBJ databases">
        <authorList>
            <person name="Macas J."/>
            <person name="Novak P."/>
            <person name="Neumann P."/>
        </authorList>
    </citation>
    <scope>NUCLEOTIDE SEQUENCE</scope>
</reference>
<gene>
    <name evidence="2" type="ORF">CEURO_LOCUS176</name>
</gene>
<dbReference type="EMBL" id="CAMAPE010000001">
    <property type="protein sequence ID" value="CAH9051159.1"/>
    <property type="molecule type" value="Genomic_DNA"/>
</dbReference>
<dbReference type="Proteomes" id="UP001152484">
    <property type="component" value="Unassembled WGS sequence"/>
</dbReference>
<dbReference type="AlphaFoldDB" id="A0A9P0YGD1"/>
<name>A0A9P0YGD1_CUSEU</name>
<dbReference type="InterPro" id="IPR015410">
    <property type="entry name" value="DUF1985"/>
</dbReference>
<accession>A0A9P0YGD1</accession>
<organism evidence="2 3">
    <name type="scientific">Cuscuta europaea</name>
    <name type="common">European dodder</name>
    <dbReference type="NCBI Taxonomy" id="41803"/>
    <lineage>
        <taxon>Eukaryota</taxon>
        <taxon>Viridiplantae</taxon>
        <taxon>Streptophyta</taxon>
        <taxon>Embryophyta</taxon>
        <taxon>Tracheophyta</taxon>
        <taxon>Spermatophyta</taxon>
        <taxon>Magnoliopsida</taxon>
        <taxon>eudicotyledons</taxon>
        <taxon>Gunneridae</taxon>
        <taxon>Pentapetalae</taxon>
        <taxon>asterids</taxon>
        <taxon>lamiids</taxon>
        <taxon>Solanales</taxon>
        <taxon>Convolvulaceae</taxon>
        <taxon>Cuscuteae</taxon>
        <taxon>Cuscuta</taxon>
        <taxon>Cuscuta subgen. Cuscuta</taxon>
    </lineage>
</organism>
<evidence type="ECO:0000313" key="3">
    <source>
        <dbReference type="Proteomes" id="UP001152484"/>
    </source>
</evidence>
<sequence length="261" mass="30156">MVCTSPSSLAEASKRRMKHQLLVNVKSHFPTQYSQATYFGKLRNLLDSMSISQREVFKKLPWGHFAKIPEFQLSGQIVHMLLLWLVRQQPVDKLWFSIRGKIFKFMFKDFCEIINLSAYTIKPTFVKKNEKGSVANIFFKGNKRVSYQELKDAIEAVNPKKRIDTLAFVKLTSLFVVDGVLLTRDHDTKINADHFDWVEDFENFQKYPCALESYNLMVSNLKSLIRGQPEKFEAVLAKNPGYKNAKFTVWSLPHVLQGLGV</sequence>
<feature type="domain" description="DUF1985" evidence="1">
    <location>
        <begin position="86"/>
        <end position="219"/>
    </location>
</feature>
<evidence type="ECO:0000259" key="1">
    <source>
        <dbReference type="Pfam" id="PF09331"/>
    </source>
</evidence>